<gene>
    <name evidence="3" type="ORF">IHE55_29575</name>
</gene>
<feature type="transmembrane region" description="Helical" evidence="1">
    <location>
        <begin position="29"/>
        <end position="50"/>
    </location>
</feature>
<keyword evidence="1" id="KW-1133">Transmembrane helix</keyword>
<accession>A0ABS0NU30</accession>
<evidence type="ECO:0000259" key="2">
    <source>
        <dbReference type="Pfam" id="PF20059"/>
    </source>
</evidence>
<evidence type="ECO:0000256" key="1">
    <source>
        <dbReference type="SAM" id="Phobius"/>
    </source>
</evidence>
<sequence>MGMGGCIAMIAVGAILTFAVDVDLNGVNTPLVGLILMGVGVLGLTAYISIFKRRRTQAPSPAAPVVEERHHYDRI</sequence>
<protein>
    <recommendedName>
        <fullName evidence="2">DUF6458 domain-containing protein</fullName>
    </recommendedName>
</protein>
<dbReference type="Proteomes" id="UP000807371">
    <property type="component" value="Unassembled WGS sequence"/>
</dbReference>
<evidence type="ECO:0000313" key="4">
    <source>
        <dbReference type="Proteomes" id="UP000807371"/>
    </source>
</evidence>
<feature type="domain" description="DUF6458" evidence="2">
    <location>
        <begin position="1"/>
        <end position="56"/>
    </location>
</feature>
<reference evidence="3 4" key="1">
    <citation type="submission" date="2020-09" db="EMBL/GenBank/DDBJ databases">
        <title>Biosynthesis of the nuclear factor of activated T cells inhibitor NFAT-133 and its congeners in Streptomyces pactum.</title>
        <authorList>
            <person name="Zhou W."/>
            <person name="Posri P."/>
            <person name="Abugrain M.E."/>
            <person name="Weisberg A.J."/>
            <person name="Chang J.H."/>
            <person name="Mahmud T."/>
        </authorList>
    </citation>
    <scope>NUCLEOTIDE SEQUENCE [LARGE SCALE GENOMIC DNA]</scope>
    <source>
        <strain evidence="3 4">ATCC 27456</strain>
    </source>
</reference>
<dbReference type="EMBL" id="JACYXC010000002">
    <property type="protein sequence ID" value="MBH5338706.1"/>
    <property type="molecule type" value="Genomic_DNA"/>
</dbReference>
<evidence type="ECO:0000313" key="3">
    <source>
        <dbReference type="EMBL" id="MBH5338706.1"/>
    </source>
</evidence>
<keyword evidence="1" id="KW-0472">Membrane</keyword>
<dbReference type="RefSeq" id="WP_197992488.1">
    <property type="nucleotide sequence ID" value="NZ_JACYXC010000002.1"/>
</dbReference>
<keyword evidence="1" id="KW-0812">Transmembrane</keyword>
<dbReference type="Pfam" id="PF20059">
    <property type="entry name" value="DUF6458"/>
    <property type="match status" value="1"/>
</dbReference>
<comment type="caution">
    <text evidence="3">The sequence shown here is derived from an EMBL/GenBank/DDBJ whole genome shotgun (WGS) entry which is preliminary data.</text>
</comment>
<name>A0ABS0NU30_9ACTN</name>
<keyword evidence="4" id="KW-1185">Reference proteome</keyword>
<organism evidence="3 4">
    <name type="scientific">Streptomyces pactum</name>
    <dbReference type="NCBI Taxonomy" id="68249"/>
    <lineage>
        <taxon>Bacteria</taxon>
        <taxon>Bacillati</taxon>
        <taxon>Actinomycetota</taxon>
        <taxon>Actinomycetes</taxon>
        <taxon>Kitasatosporales</taxon>
        <taxon>Streptomycetaceae</taxon>
        <taxon>Streptomyces</taxon>
    </lineage>
</organism>
<dbReference type="InterPro" id="IPR045597">
    <property type="entry name" value="DUF6458"/>
</dbReference>
<proteinExistence type="predicted"/>